<dbReference type="PANTHER" id="PTHR43283">
    <property type="entry name" value="BETA-LACTAMASE-RELATED"/>
    <property type="match status" value="1"/>
</dbReference>
<sequence length="277" mass="29920">MLRGFADLDAVLRDGLSWPAGNVAFAVIDQQGDEHFAGDCHREFALASVTKLFTALATLVACEEGICDLDEPALGVDGATVRDLLCHAAGLPFEADGPRGNPRMRRSYSSFGYELLGELVATRAGFAFGDYLREAVCEPLGMHGARLAGSPGSAMVANVVEVSRLVRELRHPTLLAPETWRAMITPQYPLLEGVLPGYGRQRPNPWGLGPEIRGQKEPHWSSHANSPATFGHFGRAGTLVWVDPVANVALVALTDREFGTWAKDAWPHLSSDVLDHA</sequence>
<dbReference type="EMBL" id="CAEZYR010000030">
    <property type="protein sequence ID" value="CAB4739461.1"/>
    <property type="molecule type" value="Genomic_DNA"/>
</dbReference>
<dbReference type="InterPro" id="IPR050789">
    <property type="entry name" value="Diverse_Enzym_Activities"/>
</dbReference>
<proteinExistence type="predicted"/>
<dbReference type="AlphaFoldDB" id="A0A6J6SX64"/>
<gene>
    <name evidence="2" type="ORF">UFOPK2754_01057</name>
    <name evidence="3" type="ORF">UFOPK3543_01638</name>
</gene>
<accession>A0A6J6SX64</accession>
<evidence type="ECO:0000313" key="2">
    <source>
        <dbReference type="EMBL" id="CAB4739461.1"/>
    </source>
</evidence>
<dbReference type="Gene3D" id="3.40.710.10">
    <property type="entry name" value="DD-peptidase/beta-lactamase superfamily"/>
    <property type="match status" value="1"/>
</dbReference>
<dbReference type="EMBL" id="CAFBMH010000059">
    <property type="protein sequence ID" value="CAB4913139.1"/>
    <property type="molecule type" value="Genomic_DNA"/>
</dbReference>
<dbReference type="InterPro" id="IPR001466">
    <property type="entry name" value="Beta-lactam-related"/>
</dbReference>
<dbReference type="PANTHER" id="PTHR43283:SF15">
    <property type="entry name" value="CONSERVED PROTEIN"/>
    <property type="match status" value="1"/>
</dbReference>
<evidence type="ECO:0000313" key="3">
    <source>
        <dbReference type="EMBL" id="CAB4913139.1"/>
    </source>
</evidence>
<dbReference type="InterPro" id="IPR012338">
    <property type="entry name" value="Beta-lactam/transpept-like"/>
</dbReference>
<evidence type="ECO:0000259" key="1">
    <source>
        <dbReference type="Pfam" id="PF00144"/>
    </source>
</evidence>
<organism evidence="2">
    <name type="scientific">freshwater metagenome</name>
    <dbReference type="NCBI Taxonomy" id="449393"/>
    <lineage>
        <taxon>unclassified sequences</taxon>
        <taxon>metagenomes</taxon>
        <taxon>ecological metagenomes</taxon>
    </lineage>
</organism>
<protein>
    <submittedName>
        <fullName evidence="2">Unannotated protein</fullName>
    </submittedName>
</protein>
<reference evidence="2" key="1">
    <citation type="submission" date="2020-05" db="EMBL/GenBank/DDBJ databases">
        <authorList>
            <person name="Chiriac C."/>
            <person name="Salcher M."/>
            <person name="Ghai R."/>
            <person name="Kavagutti S V."/>
        </authorList>
    </citation>
    <scope>NUCLEOTIDE SEQUENCE</scope>
</reference>
<name>A0A6J6SX64_9ZZZZ</name>
<dbReference type="Pfam" id="PF00144">
    <property type="entry name" value="Beta-lactamase"/>
    <property type="match status" value="1"/>
</dbReference>
<feature type="domain" description="Beta-lactamase-related" evidence="1">
    <location>
        <begin position="44"/>
        <end position="261"/>
    </location>
</feature>
<dbReference type="SUPFAM" id="SSF56601">
    <property type="entry name" value="beta-lactamase/transpeptidase-like"/>
    <property type="match status" value="1"/>
</dbReference>